<feature type="transmembrane region" description="Helical" evidence="7">
    <location>
        <begin position="21"/>
        <end position="45"/>
    </location>
</feature>
<evidence type="ECO:0000256" key="2">
    <source>
        <dbReference type="ARBA" id="ARBA00022475"/>
    </source>
</evidence>
<keyword evidence="3 7" id="KW-0812">Transmembrane</keyword>
<dbReference type="InterPro" id="IPR003838">
    <property type="entry name" value="ABC3_permease_C"/>
</dbReference>
<dbReference type="InterPro" id="IPR050250">
    <property type="entry name" value="Macrolide_Exporter_MacB"/>
</dbReference>
<evidence type="ECO:0000256" key="3">
    <source>
        <dbReference type="ARBA" id="ARBA00022692"/>
    </source>
</evidence>
<feature type="domain" description="MacB-like periplasmic core" evidence="9">
    <location>
        <begin position="22"/>
        <end position="279"/>
    </location>
</feature>
<evidence type="ECO:0000313" key="11">
    <source>
        <dbReference type="Proteomes" id="UP001597318"/>
    </source>
</evidence>
<evidence type="ECO:0000313" key="10">
    <source>
        <dbReference type="EMBL" id="MFD2213583.1"/>
    </source>
</evidence>
<evidence type="ECO:0000256" key="5">
    <source>
        <dbReference type="ARBA" id="ARBA00023136"/>
    </source>
</evidence>
<feature type="domain" description="ABC3 transporter permease C-terminal" evidence="8">
    <location>
        <begin position="306"/>
        <end position="435"/>
    </location>
</feature>
<keyword evidence="4 7" id="KW-1133">Transmembrane helix</keyword>
<dbReference type="EMBL" id="JBHUIK010000002">
    <property type="protein sequence ID" value="MFD2213583.1"/>
    <property type="molecule type" value="Genomic_DNA"/>
</dbReference>
<organism evidence="10 11">
    <name type="scientific">Metabacillus endolithicus</name>
    <dbReference type="NCBI Taxonomy" id="1535204"/>
    <lineage>
        <taxon>Bacteria</taxon>
        <taxon>Bacillati</taxon>
        <taxon>Bacillota</taxon>
        <taxon>Bacilli</taxon>
        <taxon>Bacillales</taxon>
        <taxon>Bacillaceae</taxon>
        <taxon>Metabacillus</taxon>
    </lineage>
</organism>
<evidence type="ECO:0000259" key="9">
    <source>
        <dbReference type="Pfam" id="PF12704"/>
    </source>
</evidence>
<keyword evidence="5 7" id="KW-0472">Membrane</keyword>
<evidence type="ECO:0000256" key="7">
    <source>
        <dbReference type="SAM" id="Phobius"/>
    </source>
</evidence>
<dbReference type="RefSeq" id="WP_247345215.1">
    <property type="nucleotide sequence ID" value="NZ_CP095550.1"/>
</dbReference>
<comment type="subcellular location">
    <subcellularLocation>
        <location evidence="1">Cell membrane</location>
        <topology evidence="1">Multi-pass membrane protein</topology>
    </subcellularLocation>
</comment>
<proteinExistence type="inferred from homology"/>
<keyword evidence="2" id="KW-1003">Cell membrane</keyword>
<feature type="transmembrane region" description="Helical" evidence="7">
    <location>
        <begin position="296"/>
        <end position="321"/>
    </location>
</feature>
<dbReference type="InterPro" id="IPR025857">
    <property type="entry name" value="MacB_PCD"/>
</dbReference>
<dbReference type="Proteomes" id="UP001597318">
    <property type="component" value="Unassembled WGS sequence"/>
</dbReference>
<dbReference type="Pfam" id="PF12704">
    <property type="entry name" value="MacB_PCD"/>
    <property type="match status" value="1"/>
</dbReference>
<comment type="similarity">
    <text evidence="6">Belongs to the ABC-4 integral membrane protein family.</text>
</comment>
<gene>
    <name evidence="10" type="ORF">ACFSKK_07840</name>
</gene>
<name>A0ABW5BTW6_9BACI</name>
<dbReference type="PANTHER" id="PTHR30572:SF4">
    <property type="entry name" value="ABC TRANSPORTER PERMEASE YTRF"/>
    <property type="match status" value="1"/>
</dbReference>
<feature type="transmembrane region" description="Helical" evidence="7">
    <location>
        <begin position="357"/>
        <end position="378"/>
    </location>
</feature>
<sequence length="444" mass="49252">MKFNDQLKLMLKNMKKNRLRVFMTILATTMACAFLIVLASIGFGVQKSMTEEIQSQQIITEVSVSGKQTEKEGYQQINKEHLKELSETENVTAVVRRNSIDLPVEVSLEDRKGEVWPTITNMQEELKANLSLEKGKVPQADNEIIVGYHFAKALLTENEKIEYQKKMESSPNETVKEPTGYQGNLVGKEITMTITKETEEGKEEKKSFTFKIAGVGEAPARDWMQDQSIYINDVLREEILSFARPLEEGSQVSEIPYSEVFVYASNLEAVEQVTTDLKDKDYMVYSITEELDSINLFFTFFKAGLIFVGTIAVIIASIGIFNTMTMAVTERTQEIGIMKALGAQPGIIRRLFLMESAYIGIIGATIGVLISYGISFAANKILPIILQSATGGGTSEIDFTFSYIPISLVVISVAISIGVAMISGLRPAVKATNINVLAALRREL</sequence>
<comment type="caution">
    <text evidence="10">The sequence shown here is derived from an EMBL/GenBank/DDBJ whole genome shotgun (WGS) entry which is preliminary data.</text>
</comment>
<dbReference type="Pfam" id="PF02687">
    <property type="entry name" value="FtsX"/>
    <property type="match status" value="1"/>
</dbReference>
<dbReference type="PANTHER" id="PTHR30572">
    <property type="entry name" value="MEMBRANE COMPONENT OF TRANSPORTER-RELATED"/>
    <property type="match status" value="1"/>
</dbReference>
<evidence type="ECO:0000256" key="4">
    <source>
        <dbReference type="ARBA" id="ARBA00022989"/>
    </source>
</evidence>
<dbReference type="PROSITE" id="PS51257">
    <property type="entry name" value="PROKAR_LIPOPROTEIN"/>
    <property type="match status" value="1"/>
</dbReference>
<accession>A0ABW5BTW6</accession>
<keyword evidence="11" id="KW-1185">Reference proteome</keyword>
<evidence type="ECO:0000256" key="1">
    <source>
        <dbReference type="ARBA" id="ARBA00004651"/>
    </source>
</evidence>
<protein>
    <submittedName>
        <fullName evidence="10">ABC transporter permease</fullName>
    </submittedName>
</protein>
<evidence type="ECO:0000256" key="6">
    <source>
        <dbReference type="ARBA" id="ARBA00038076"/>
    </source>
</evidence>
<feature type="transmembrane region" description="Helical" evidence="7">
    <location>
        <begin position="403"/>
        <end position="425"/>
    </location>
</feature>
<reference evidence="11" key="1">
    <citation type="journal article" date="2019" name="Int. J. Syst. Evol. Microbiol.">
        <title>The Global Catalogue of Microorganisms (GCM) 10K type strain sequencing project: providing services to taxonomists for standard genome sequencing and annotation.</title>
        <authorList>
            <consortium name="The Broad Institute Genomics Platform"/>
            <consortium name="The Broad Institute Genome Sequencing Center for Infectious Disease"/>
            <person name="Wu L."/>
            <person name="Ma J."/>
        </authorList>
    </citation>
    <scope>NUCLEOTIDE SEQUENCE [LARGE SCALE GENOMIC DNA]</scope>
    <source>
        <strain evidence="11">CGMCC 1.15474</strain>
    </source>
</reference>
<evidence type="ECO:0000259" key="8">
    <source>
        <dbReference type="Pfam" id="PF02687"/>
    </source>
</evidence>